<dbReference type="GO" id="GO:0016831">
    <property type="term" value="F:carboxy-lyase activity"/>
    <property type="evidence" value="ECO:0007669"/>
    <property type="project" value="UniProtKB-KW"/>
</dbReference>
<dbReference type="InterPro" id="IPR002129">
    <property type="entry name" value="PyrdxlP-dep_de-COase"/>
</dbReference>
<dbReference type="EMBL" id="JAKUCV010006095">
    <property type="protein sequence ID" value="KAJ4828733.1"/>
    <property type="molecule type" value="Genomic_DNA"/>
</dbReference>
<evidence type="ECO:0000313" key="8">
    <source>
        <dbReference type="Proteomes" id="UP001141552"/>
    </source>
</evidence>
<dbReference type="GO" id="GO:0006520">
    <property type="term" value="P:amino acid metabolic process"/>
    <property type="evidence" value="ECO:0007669"/>
    <property type="project" value="InterPro"/>
</dbReference>
<proteinExistence type="inferred from homology"/>
<gene>
    <name evidence="7" type="ORF">Tsubulata_022140</name>
</gene>
<comment type="similarity">
    <text evidence="2">Belongs to the group II decarboxylase family.</text>
</comment>
<dbReference type="GO" id="GO:0030170">
    <property type="term" value="F:pyridoxal phosphate binding"/>
    <property type="evidence" value="ECO:0007669"/>
    <property type="project" value="InterPro"/>
</dbReference>
<accession>A0A9Q0J548</accession>
<keyword evidence="4 6" id="KW-0663">Pyridoxal phosphate</keyword>
<evidence type="ECO:0000256" key="2">
    <source>
        <dbReference type="ARBA" id="ARBA00009533"/>
    </source>
</evidence>
<dbReference type="Pfam" id="PF00282">
    <property type="entry name" value="Pyridoxal_deC"/>
    <property type="match status" value="2"/>
</dbReference>
<dbReference type="Proteomes" id="UP001141552">
    <property type="component" value="Unassembled WGS sequence"/>
</dbReference>
<keyword evidence="5" id="KW-0456">Lyase</keyword>
<comment type="cofactor">
    <cofactor evidence="1 6">
        <name>pyridoxal 5'-phosphate</name>
        <dbReference type="ChEBI" id="CHEBI:597326"/>
    </cofactor>
</comment>
<dbReference type="Gene3D" id="3.40.640.10">
    <property type="entry name" value="Type I PLP-dependent aspartate aminotransferase-like (Major domain)"/>
    <property type="match status" value="2"/>
</dbReference>
<comment type="caution">
    <text evidence="7">The sequence shown here is derived from an EMBL/GenBank/DDBJ whole genome shotgun (WGS) entry which is preliminary data.</text>
</comment>
<reference evidence="7" key="1">
    <citation type="submission" date="2022-02" db="EMBL/GenBank/DDBJ databases">
        <authorList>
            <person name="Henning P.M."/>
            <person name="McCubbin A.G."/>
            <person name="Shore J.S."/>
        </authorList>
    </citation>
    <scope>NUCLEOTIDE SEQUENCE</scope>
    <source>
        <strain evidence="7">F60SS</strain>
        <tissue evidence="7">Leaves</tissue>
    </source>
</reference>
<evidence type="ECO:0000256" key="5">
    <source>
        <dbReference type="ARBA" id="ARBA00023239"/>
    </source>
</evidence>
<dbReference type="InterPro" id="IPR021115">
    <property type="entry name" value="Pyridoxal-P_BS"/>
</dbReference>
<dbReference type="PROSITE" id="PS00392">
    <property type="entry name" value="DDC_GAD_HDC_YDC"/>
    <property type="match status" value="1"/>
</dbReference>
<dbReference type="PANTHER" id="PTHR11999">
    <property type="entry name" value="GROUP II PYRIDOXAL-5-PHOSPHATE DECARBOXYLASE"/>
    <property type="match status" value="1"/>
</dbReference>
<reference evidence="7" key="2">
    <citation type="journal article" date="2023" name="Plants (Basel)">
        <title>Annotation of the Turnera subulata (Passifloraceae) Draft Genome Reveals the S-Locus Evolved after the Divergence of Turneroideae from Passifloroideae in a Stepwise Manner.</title>
        <authorList>
            <person name="Henning P.M."/>
            <person name="Roalson E.H."/>
            <person name="Mir W."/>
            <person name="McCubbin A.G."/>
            <person name="Shore J.S."/>
        </authorList>
    </citation>
    <scope>NUCLEOTIDE SEQUENCE</scope>
    <source>
        <strain evidence="7">F60SS</strain>
    </source>
</reference>
<dbReference type="OrthoDB" id="639767at2759"/>
<dbReference type="SUPFAM" id="SSF53383">
    <property type="entry name" value="PLP-dependent transferases"/>
    <property type="match status" value="2"/>
</dbReference>
<dbReference type="PANTHER" id="PTHR11999:SF169">
    <property type="entry name" value="TYROSINE DECARBOXYLASE 1-LIKE"/>
    <property type="match status" value="1"/>
</dbReference>
<evidence type="ECO:0008006" key="9">
    <source>
        <dbReference type="Google" id="ProtNLM"/>
    </source>
</evidence>
<dbReference type="InterPro" id="IPR015422">
    <property type="entry name" value="PyrdxlP-dep_Trfase_small"/>
</dbReference>
<dbReference type="Gene3D" id="3.90.1150.10">
    <property type="entry name" value="Aspartate Aminotransferase, domain 1"/>
    <property type="match status" value="2"/>
</dbReference>
<evidence type="ECO:0000256" key="4">
    <source>
        <dbReference type="ARBA" id="ARBA00022898"/>
    </source>
</evidence>
<dbReference type="CDD" id="cd06450">
    <property type="entry name" value="DOPA_deC_like"/>
    <property type="match status" value="1"/>
</dbReference>
<protein>
    <recommendedName>
        <fullName evidence="9">Tyrosine decarboxylase</fullName>
    </recommendedName>
</protein>
<keyword evidence="3" id="KW-0210">Decarboxylase</keyword>
<feature type="modified residue" description="N6-(pyridoxal phosphate)lysine" evidence="6">
    <location>
        <position position="309"/>
    </location>
</feature>
<organism evidence="7 8">
    <name type="scientific">Turnera subulata</name>
    <dbReference type="NCBI Taxonomy" id="218843"/>
    <lineage>
        <taxon>Eukaryota</taxon>
        <taxon>Viridiplantae</taxon>
        <taxon>Streptophyta</taxon>
        <taxon>Embryophyta</taxon>
        <taxon>Tracheophyta</taxon>
        <taxon>Spermatophyta</taxon>
        <taxon>Magnoliopsida</taxon>
        <taxon>eudicotyledons</taxon>
        <taxon>Gunneridae</taxon>
        <taxon>Pentapetalae</taxon>
        <taxon>rosids</taxon>
        <taxon>fabids</taxon>
        <taxon>Malpighiales</taxon>
        <taxon>Passifloraceae</taxon>
        <taxon>Turnera</taxon>
    </lineage>
</organism>
<dbReference type="InterPro" id="IPR010977">
    <property type="entry name" value="Aromatic_deC"/>
</dbReference>
<evidence type="ECO:0000256" key="6">
    <source>
        <dbReference type="PIRSR" id="PIRSR602129-50"/>
    </source>
</evidence>
<name>A0A9Q0J548_9ROSI</name>
<evidence type="ECO:0000313" key="7">
    <source>
        <dbReference type="EMBL" id="KAJ4828733.1"/>
    </source>
</evidence>
<dbReference type="Gene3D" id="1.20.1340.10">
    <property type="entry name" value="dopa decarboxylase, N-terminal domain"/>
    <property type="match status" value="2"/>
</dbReference>
<dbReference type="InterPro" id="IPR015421">
    <property type="entry name" value="PyrdxlP-dep_Trfase_major"/>
</dbReference>
<dbReference type="AlphaFoldDB" id="A0A9Q0J548"/>
<dbReference type="GO" id="GO:0005737">
    <property type="term" value="C:cytoplasm"/>
    <property type="evidence" value="ECO:0007669"/>
    <property type="project" value="TreeGrafter"/>
</dbReference>
<dbReference type="FunFam" id="3.40.640.10:FF:000025">
    <property type="entry name" value="Histidine decarboxylase"/>
    <property type="match status" value="2"/>
</dbReference>
<evidence type="ECO:0000256" key="3">
    <source>
        <dbReference type="ARBA" id="ARBA00022793"/>
    </source>
</evidence>
<sequence length="979" mass="108272">MGSLPTNAFSHLTPIDLSQESQKVIDFIADYYKNIEKYPVLSQVKPGYLKSQLPDSAPYSPESLKDILKDIEASIIPGLTHWQSPNFFAYFQANASTAGFLGEMLCSGFNVVNFSWITSPAATELETLVMDWMAKMLQLPPPFMSSGNGGGVLHSSTCEAIVCTLAAARDKVLTKIGHEAISKLVVYASDQIHSTLQKGVKLVGIPPSNLRFLPTSASEGFSLSPKTLEDAIEEDIRTGLVPLYLCGTIGTTGCGAVDPIEKLGEVARKYSLWFHIDAAYGGSACICPEFRHYLDGVELADSLSMNPHKWLLTNMDCCCLWVQDPDCLIESLATSPEFLRNTATESHNVIDYKDWQIALSRRFRALKLWVVIRRHGLAGLRFHIRSDVKLASFFESLVAKDSRFEVVVPRKFALVCFRLKAGQTNNEDNALINQELNKKLLQEVNESGKAFMSHAVAGGVYFIRCSIGSTLTEERHVEGLWKMGSLPTNAFSPIVPGDFSQESKKVIDFIADYYSNIENYPVLSQVKPGYLKSQLPDSAPNSPEPLEDILKDIDASIIPGLPHWQSPNFNAYFQVNASTAGFLGEMLCSGFNVVNFGWITSPAATELETLIMDWVAKMLELPLQFMSSGNGGGVLHSSTCEAIVCTLAAARDKVLTEVGYEAITKLVVYSSDQTHSCLQKGVKLVGIGPSNLRCLPTAFLEGFSLSPQTLEDAIQEDIKSGLIPLYLCGTVGTTACGAVDPIEKLGKVARKYKLWFHIDAAYAGSACICPEFRHYLNGVELADSFSMNAHKWLPTNMDCCCLWVKNPDSLINSLSTNPEYLRNAASESLNVIDYKDWQIALSRRFRALKLWVVIRRHGLATLRFHIRSDVNLACYLESLVARDSRFELVAPRKFALVCLRLKAGKKNNKDDESLNQKLNKKLLQEVNESGNAYMIHSVIGGVYFIRCAVGSTLTEERHVAGLWKLIQEKATKVLLNTTY</sequence>
<dbReference type="GO" id="GO:0019752">
    <property type="term" value="P:carboxylic acid metabolic process"/>
    <property type="evidence" value="ECO:0007669"/>
    <property type="project" value="InterPro"/>
</dbReference>
<dbReference type="PRINTS" id="PR00800">
    <property type="entry name" value="YHDCRBOXLASE"/>
</dbReference>
<keyword evidence="8" id="KW-1185">Reference proteome</keyword>
<dbReference type="InterPro" id="IPR015424">
    <property type="entry name" value="PyrdxlP-dep_Trfase"/>
</dbReference>
<evidence type="ECO:0000256" key="1">
    <source>
        <dbReference type="ARBA" id="ARBA00001933"/>
    </source>
</evidence>
<feature type="non-terminal residue" evidence="7">
    <location>
        <position position="1"/>
    </location>
</feature>